<dbReference type="AlphaFoldDB" id="A0A183EPF1"/>
<dbReference type="WBParaSite" id="GPUH_0002286901-mRNA-1">
    <property type="protein sequence ID" value="GPUH_0002286901-mRNA-1"/>
    <property type="gene ID" value="GPUH_0002286901"/>
</dbReference>
<dbReference type="PANTHER" id="PTHR43031">
    <property type="entry name" value="FAD-DEPENDENT OXIDOREDUCTASE"/>
    <property type="match status" value="1"/>
</dbReference>
<dbReference type="SMART" id="SM00450">
    <property type="entry name" value="RHOD"/>
    <property type="match status" value="1"/>
</dbReference>
<evidence type="ECO:0000313" key="3">
    <source>
        <dbReference type="Proteomes" id="UP000271098"/>
    </source>
</evidence>
<evidence type="ECO:0000313" key="4">
    <source>
        <dbReference type="WBParaSite" id="GPUH_0002286901-mRNA-1"/>
    </source>
</evidence>
<dbReference type="InterPro" id="IPR036873">
    <property type="entry name" value="Rhodanese-like_dom_sf"/>
</dbReference>
<feature type="domain" description="Rhodanese" evidence="1">
    <location>
        <begin position="33"/>
        <end position="165"/>
    </location>
</feature>
<dbReference type="Proteomes" id="UP000271098">
    <property type="component" value="Unassembled WGS sequence"/>
</dbReference>
<keyword evidence="3" id="KW-1185">Reference proteome</keyword>
<dbReference type="InterPro" id="IPR050229">
    <property type="entry name" value="GlpE_sulfurtransferase"/>
</dbReference>
<dbReference type="SUPFAM" id="SSF52821">
    <property type="entry name" value="Rhodanese/Cell cycle control phosphatase"/>
    <property type="match status" value="1"/>
</dbReference>
<dbReference type="Pfam" id="PF00581">
    <property type="entry name" value="Rhodanese"/>
    <property type="match status" value="1"/>
</dbReference>
<reference evidence="2 3" key="2">
    <citation type="submission" date="2018-11" db="EMBL/GenBank/DDBJ databases">
        <authorList>
            <consortium name="Pathogen Informatics"/>
        </authorList>
    </citation>
    <scope>NUCLEOTIDE SEQUENCE [LARGE SCALE GENOMIC DNA]</scope>
</reference>
<dbReference type="PANTHER" id="PTHR43031:SF1">
    <property type="entry name" value="PYRIDINE NUCLEOTIDE-DISULPHIDE OXIDOREDUCTASE"/>
    <property type="match status" value="1"/>
</dbReference>
<protein>
    <submittedName>
        <fullName evidence="4">Rhodanese domain-containing protein</fullName>
    </submittedName>
</protein>
<evidence type="ECO:0000313" key="2">
    <source>
        <dbReference type="EMBL" id="VDN40623.1"/>
    </source>
</evidence>
<sequence>MIRLKGVFNQEQRRHLLKDHDRIGALSFSVLAREKQPLVIDTRPPHEYTIGHLPNAINIPMQRLCRAELADIVRQLGTDFDKMKERGDIPMQRLCRSGLADIVRQLDTDCDKMKERGVYVICRRGNDSQDAVLHLREKFKGLPVCIKDIIGGYQKWSQIVDKDFPIY</sequence>
<organism evidence="4">
    <name type="scientific">Gongylonema pulchrum</name>
    <dbReference type="NCBI Taxonomy" id="637853"/>
    <lineage>
        <taxon>Eukaryota</taxon>
        <taxon>Metazoa</taxon>
        <taxon>Ecdysozoa</taxon>
        <taxon>Nematoda</taxon>
        <taxon>Chromadorea</taxon>
        <taxon>Rhabditida</taxon>
        <taxon>Spirurina</taxon>
        <taxon>Spiruromorpha</taxon>
        <taxon>Spiruroidea</taxon>
        <taxon>Gongylonematidae</taxon>
        <taxon>Gongylonema</taxon>
    </lineage>
</organism>
<dbReference type="PROSITE" id="PS50206">
    <property type="entry name" value="RHODANESE_3"/>
    <property type="match status" value="1"/>
</dbReference>
<evidence type="ECO:0000259" key="1">
    <source>
        <dbReference type="PROSITE" id="PS50206"/>
    </source>
</evidence>
<dbReference type="OrthoDB" id="10261062at2759"/>
<proteinExistence type="predicted"/>
<dbReference type="InterPro" id="IPR001763">
    <property type="entry name" value="Rhodanese-like_dom"/>
</dbReference>
<accession>A0A183EPF1</accession>
<reference evidence="4" key="1">
    <citation type="submission" date="2016-06" db="UniProtKB">
        <authorList>
            <consortium name="WormBaseParasite"/>
        </authorList>
    </citation>
    <scope>IDENTIFICATION</scope>
</reference>
<name>A0A183EPF1_9BILA</name>
<gene>
    <name evidence="2" type="ORF">GPUH_LOCUS22842</name>
</gene>
<dbReference type="EMBL" id="UYRT01096114">
    <property type="protein sequence ID" value="VDN40623.1"/>
    <property type="molecule type" value="Genomic_DNA"/>
</dbReference>
<dbReference type="Gene3D" id="3.40.250.10">
    <property type="entry name" value="Rhodanese-like domain"/>
    <property type="match status" value="1"/>
</dbReference>